<sequence length="266" mass="30448">MKKYFFIFTALICVLFQSCDTSVNQTNALDFENKINVGTVETPSIIGKWYYNSEDDRYYYQFISNGTVYYQYYQNIGAETSALNTFITKTGNWSYLNIEKNSFSISWDDSIACWYDIISEDNEKLVVKRREDGPVGLGLGDVTNLLKSAKTVVYTVDEEIKGLIGTWYYDETKNGKSIKFQVDGICYCKYYQNYGSGTFSNLNGWVTRKGVWHYSKENKLLSITMDSEISYYYDISDLSSTTVTLKLSNDSPAGTSIVYSANPLYK</sequence>
<dbReference type="RefSeq" id="WP_078931970.1">
    <property type="nucleotide sequence ID" value="NZ_FUWG01000002.1"/>
</dbReference>
<protein>
    <recommendedName>
        <fullName evidence="4">Lipocalin-like domain-containing protein</fullName>
    </recommendedName>
</protein>
<feature type="chain" id="PRO_5012730118" description="Lipocalin-like domain-containing protein" evidence="1">
    <location>
        <begin position="19"/>
        <end position="266"/>
    </location>
</feature>
<dbReference type="AlphaFoldDB" id="A0A1T4JH95"/>
<dbReference type="GeneID" id="78315366"/>
<evidence type="ECO:0008006" key="4">
    <source>
        <dbReference type="Google" id="ProtNLM"/>
    </source>
</evidence>
<reference evidence="2 3" key="1">
    <citation type="submission" date="2017-02" db="EMBL/GenBank/DDBJ databases">
        <authorList>
            <person name="Peterson S.W."/>
        </authorList>
    </citation>
    <scope>NUCLEOTIDE SEQUENCE [LARGE SCALE GENOMIC DNA]</scope>
    <source>
        <strain evidence="2 3">ATCC BAA-908</strain>
    </source>
</reference>
<gene>
    <name evidence="2" type="ORF">SAMN02745149_00042</name>
</gene>
<evidence type="ECO:0000313" key="2">
    <source>
        <dbReference type="EMBL" id="SJZ29540.1"/>
    </source>
</evidence>
<organism evidence="2 3">
    <name type="scientific">Treponema porcinum</name>
    <dbReference type="NCBI Taxonomy" id="261392"/>
    <lineage>
        <taxon>Bacteria</taxon>
        <taxon>Pseudomonadati</taxon>
        <taxon>Spirochaetota</taxon>
        <taxon>Spirochaetia</taxon>
        <taxon>Spirochaetales</taxon>
        <taxon>Treponemataceae</taxon>
        <taxon>Treponema</taxon>
    </lineage>
</organism>
<keyword evidence="1" id="KW-0732">Signal</keyword>
<evidence type="ECO:0000313" key="3">
    <source>
        <dbReference type="Proteomes" id="UP000190423"/>
    </source>
</evidence>
<dbReference type="Proteomes" id="UP000190423">
    <property type="component" value="Unassembled WGS sequence"/>
</dbReference>
<proteinExistence type="predicted"/>
<dbReference type="EMBL" id="FUWG01000002">
    <property type="protein sequence ID" value="SJZ29540.1"/>
    <property type="molecule type" value="Genomic_DNA"/>
</dbReference>
<keyword evidence="3" id="KW-1185">Reference proteome</keyword>
<accession>A0A1T4JH95</accession>
<name>A0A1T4JH95_TREPO</name>
<feature type="signal peptide" evidence="1">
    <location>
        <begin position="1"/>
        <end position="18"/>
    </location>
</feature>
<dbReference type="PROSITE" id="PS51257">
    <property type="entry name" value="PROKAR_LIPOPROTEIN"/>
    <property type="match status" value="1"/>
</dbReference>
<evidence type="ECO:0000256" key="1">
    <source>
        <dbReference type="SAM" id="SignalP"/>
    </source>
</evidence>